<dbReference type="AlphaFoldDB" id="A0A6C0BB02"/>
<organism evidence="1">
    <name type="scientific">viral metagenome</name>
    <dbReference type="NCBI Taxonomy" id="1070528"/>
    <lineage>
        <taxon>unclassified sequences</taxon>
        <taxon>metagenomes</taxon>
        <taxon>organismal metagenomes</taxon>
    </lineage>
</organism>
<dbReference type="Gene3D" id="3.90.550.10">
    <property type="entry name" value="Spore Coat Polysaccharide Biosynthesis Protein SpsA, Chain A"/>
    <property type="match status" value="1"/>
</dbReference>
<evidence type="ECO:0000313" key="1">
    <source>
        <dbReference type="EMBL" id="QHS88678.1"/>
    </source>
</evidence>
<dbReference type="SUPFAM" id="SSF53448">
    <property type="entry name" value="Nucleotide-diphospho-sugar transferases"/>
    <property type="match status" value="1"/>
</dbReference>
<accession>A0A6C0BB02</accession>
<sequence length="329" mass="38351">MTVINGIEIDFIEYHENIIKSAIKNNDPIENKLHVIAVISNPCLFAKRYILMKEFIHRMNVEEENVIVYIVELAYGNQRFLITEKKNPRHLQIRTECPIWHKENMINLGVKYLLPKNYKAFAWIDADIEFDSPTWAQDTLKILNGSHDIVQLFSHAVDMNSSKMAMSVFNSAGFQYIKNKKHSGSGINYSHPGYAWAITRKAYEKIGGLYENSILGSGDHIMVLSLLKNGISAINEDCTDDYKNDILHFQKNMQTLRLGYVPGVIRHYYHGSKKNRKYSERWKILVEHQFSPIKDIRRNKEGILVPTETFSDELKKDIFNYFLERNEDE</sequence>
<name>A0A6C0BB02_9ZZZZ</name>
<protein>
    <recommendedName>
        <fullName evidence="2">Glycosyltransferase</fullName>
    </recommendedName>
</protein>
<evidence type="ECO:0008006" key="2">
    <source>
        <dbReference type="Google" id="ProtNLM"/>
    </source>
</evidence>
<dbReference type="InterPro" id="IPR029044">
    <property type="entry name" value="Nucleotide-diphossugar_trans"/>
</dbReference>
<dbReference type="EMBL" id="MN739102">
    <property type="protein sequence ID" value="QHS88678.1"/>
    <property type="molecule type" value="Genomic_DNA"/>
</dbReference>
<proteinExistence type="predicted"/>
<reference evidence="1" key="1">
    <citation type="journal article" date="2020" name="Nature">
        <title>Giant virus diversity and host interactions through global metagenomics.</title>
        <authorList>
            <person name="Schulz F."/>
            <person name="Roux S."/>
            <person name="Paez-Espino D."/>
            <person name="Jungbluth S."/>
            <person name="Walsh D.A."/>
            <person name="Denef V.J."/>
            <person name="McMahon K.D."/>
            <person name="Konstantinidis K.T."/>
            <person name="Eloe-Fadrosh E.A."/>
            <person name="Kyrpides N.C."/>
            <person name="Woyke T."/>
        </authorList>
    </citation>
    <scope>NUCLEOTIDE SEQUENCE</scope>
    <source>
        <strain evidence="1">GVMAG-M-3300010158-59</strain>
    </source>
</reference>